<feature type="compositionally biased region" description="Basic residues" evidence="1">
    <location>
        <begin position="55"/>
        <end position="82"/>
    </location>
</feature>
<protein>
    <submittedName>
        <fullName evidence="2">DUF654-domain-containing protein</fullName>
    </submittedName>
</protein>
<dbReference type="Pfam" id="PF04910">
    <property type="entry name" value="Tcf25"/>
    <property type="match status" value="1"/>
</dbReference>
<organism evidence="2 3">
    <name type="scientific">Trametes coccinea (strain BRFM310)</name>
    <name type="common">Pycnoporus coccineus</name>
    <dbReference type="NCBI Taxonomy" id="1353009"/>
    <lineage>
        <taxon>Eukaryota</taxon>
        <taxon>Fungi</taxon>
        <taxon>Dikarya</taxon>
        <taxon>Basidiomycota</taxon>
        <taxon>Agaricomycotina</taxon>
        <taxon>Agaricomycetes</taxon>
        <taxon>Polyporales</taxon>
        <taxon>Polyporaceae</taxon>
        <taxon>Trametes</taxon>
    </lineage>
</organism>
<dbReference type="EMBL" id="KZ084108">
    <property type="protein sequence ID" value="OSD01961.1"/>
    <property type="molecule type" value="Genomic_DNA"/>
</dbReference>
<evidence type="ECO:0000256" key="1">
    <source>
        <dbReference type="SAM" id="MobiDB-lite"/>
    </source>
</evidence>
<dbReference type="PANTHER" id="PTHR22684">
    <property type="entry name" value="NULP1-RELATED"/>
    <property type="match status" value="1"/>
</dbReference>
<feature type="compositionally biased region" description="Basic residues" evidence="1">
    <location>
        <begin position="120"/>
        <end position="130"/>
    </location>
</feature>
<name>A0A1Y2INZ1_TRAC3</name>
<evidence type="ECO:0000313" key="3">
    <source>
        <dbReference type="Proteomes" id="UP000193067"/>
    </source>
</evidence>
<dbReference type="PANTHER" id="PTHR22684:SF0">
    <property type="entry name" value="RIBOSOME QUALITY CONTROL COMPLEX SUBUNIT TCF25"/>
    <property type="match status" value="1"/>
</dbReference>
<dbReference type="GO" id="GO:0072344">
    <property type="term" value="P:rescue of stalled ribosome"/>
    <property type="evidence" value="ECO:0007669"/>
    <property type="project" value="TreeGrafter"/>
</dbReference>
<dbReference type="OrthoDB" id="205993at2759"/>
<dbReference type="InterPro" id="IPR006994">
    <property type="entry name" value="TCF25/Rqc1"/>
</dbReference>
<dbReference type="AlphaFoldDB" id="A0A1Y2INZ1"/>
<feature type="region of interest" description="Disordered" evidence="1">
    <location>
        <begin position="1"/>
        <end position="139"/>
    </location>
</feature>
<keyword evidence="3" id="KW-1185">Reference proteome</keyword>
<feature type="region of interest" description="Disordered" evidence="1">
    <location>
        <begin position="792"/>
        <end position="817"/>
    </location>
</feature>
<accession>A0A1Y2INZ1</accession>
<dbReference type="Proteomes" id="UP000193067">
    <property type="component" value="Unassembled WGS sequence"/>
</dbReference>
<dbReference type="GO" id="GO:1990112">
    <property type="term" value="C:RQC complex"/>
    <property type="evidence" value="ECO:0007669"/>
    <property type="project" value="TreeGrafter"/>
</dbReference>
<sequence>MPPRLNKRQIREQEELQALKTDIKKDATDSEGQSETSSPVAPPKPAVGGFAAMSTKRKARRKRSHRPGLPKPRRLKKKKKKSAAATPAAPSPAPESHTPEPAAEAASVQSPVQPSAASKKERKALKKQKAKEKQKDDMDDVDKALAELSVKYPDLKQQLATSARSSSSPATARSLAALLAVSPQHLDSEAELRKFFGSKVISAAKAGSSSSSARHSVLQRSNLTRPQPTWWPAQLREGLSVRPLTPEEVDASLRRHGWQPLHGEKLWTVEYSKKYRAVTFEFMRTVMSGDPEGFYQLLRALPYHADTLLQLSEVYHHREEHSTAADYVDRALFTYERAFVGAFNFTSGANRLDFDHVENRPFFLALHRQVTDLQRRGCVRTAFEFAKLMYALEPWSDPHGALLHLDYLSIKAGMSQWLIDLWDLFESDVEKETKEGKSPYLRRILPNIMPGIAYSHALALFIREEDSGDKTHTRSTEALKDAVRNFPPVVPLLADKADIPLSAEIRSHPAFRIHPDASMLLSDSHAIFHLLAHLYAQRASSLWKPAARASWFAETVSAMYNTLPTVPPAPPKPFFLRFETPALSWSIYRHVLVNESTCRSLFPFVPRQILDSRQVACDPLPPSTRVSEYDSEFFRGVEDVLSVRPRSRRQEARLLEQLVPDAALRGQLRDFWDAHPMLAQRFPGGIVQFAQIAEQMPEVLEDLMVAVAGAGTDAPQQREGEMPGGMPGGEVMVNFVEPEDDVDDLPLQPAVPPAGQQHRPEEDEEEEEEEEQEEVAPLPVRFVRSLVSRFWGGGSNATAQESSDEEEGQLRDTEGVD</sequence>
<feature type="compositionally biased region" description="Polar residues" evidence="1">
    <location>
        <begin position="30"/>
        <end position="39"/>
    </location>
</feature>
<dbReference type="GO" id="GO:1990116">
    <property type="term" value="P:ribosome-associated ubiquitin-dependent protein catabolic process"/>
    <property type="evidence" value="ECO:0007669"/>
    <property type="project" value="TreeGrafter"/>
</dbReference>
<feature type="compositionally biased region" description="Basic and acidic residues" evidence="1">
    <location>
        <begin position="808"/>
        <end position="817"/>
    </location>
</feature>
<gene>
    <name evidence="2" type="ORF">PYCCODRAFT_1468234</name>
</gene>
<feature type="compositionally biased region" description="Acidic residues" evidence="1">
    <location>
        <begin position="762"/>
        <end position="774"/>
    </location>
</feature>
<dbReference type="STRING" id="1353009.A0A1Y2INZ1"/>
<feature type="compositionally biased region" description="Low complexity" evidence="1">
    <location>
        <begin position="83"/>
        <end position="107"/>
    </location>
</feature>
<feature type="region of interest" description="Disordered" evidence="1">
    <location>
        <begin position="741"/>
        <end position="779"/>
    </location>
</feature>
<reference evidence="2 3" key="1">
    <citation type="journal article" date="2015" name="Biotechnol. Biofuels">
        <title>Enhanced degradation of softwood versus hardwood by the white-rot fungus Pycnoporus coccineus.</title>
        <authorList>
            <person name="Couturier M."/>
            <person name="Navarro D."/>
            <person name="Chevret D."/>
            <person name="Henrissat B."/>
            <person name="Piumi F."/>
            <person name="Ruiz-Duenas F.J."/>
            <person name="Martinez A.T."/>
            <person name="Grigoriev I.V."/>
            <person name="Riley R."/>
            <person name="Lipzen A."/>
            <person name="Berrin J.G."/>
            <person name="Master E.R."/>
            <person name="Rosso M.N."/>
        </authorList>
    </citation>
    <scope>NUCLEOTIDE SEQUENCE [LARGE SCALE GENOMIC DNA]</scope>
    <source>
        <strain evidence="2 3">BRFM310</strain>
    </source>
</reference>
<proteinExistence type="predicted"/>
<evidence type="ECO:0000313" key="2">
    <source>
        <dbReference type="EMBL" id="OSD01961.1"/>
    </source>
</evidence>